<evidence type="ECO:0000259" key="2">
    <source>
        <dbReference type="PROSITE" id="PS50222"/>
    </source>
</evidence>
<name>A0A7S3CXN1_9EUKA</name>
<dbReference type="GO" id="GO:0005509">
    <property type="term" value="F:calcium ion binding"/>
    <property type="evidence" value="ECO:0007669"/>
    <property type="project" value="InterPro"/>
</dbReference>
<sequence>MEPDEKPKKRIGGGFGGYNPDESIEVAKTDTFTGKEKFEFEDFKDAEVPYHEQGDESMYTEENLRIREKIRDDKVLTKQIHKFWSVFDMNVDGEVDKKEYTAMVIRLSKVLIPNLEEEQAVTIAEDEWETDSKGKKALNYEMFHNAVFQLVDHWTTTADVREYRNFVRVLLRRITKKVKTYADGTKVVRGPYKSMKARLRMLKRKDKHRAESARGPSPDAAPAVSTPSSTEEKKVEATTTEAEAPMEAEDPEILDESNYFEEDVESIHDEEEEMETSDEEEEEGVERMYEMVPYDEIEEASEDEDEGEEEEEEEG</sequence>
<organism evidence="3">
    <name type="scientific">Palpitomonas bilix</name>
    <dbReference type="NCBI Taxonomy" id="652834"/>
    <lineage>
        <taxon>Eukaryota</taxon>
        <taxon>Eukaryota incertae sedis</taxon>
    </lineage>
</organism>
<dbReference type="PROSITE" id="PS50222">
    <property type="entry name" value="EF_HAND_2"/>
    <property type="match status" value="1"/>
</dbReference>
<accession>A0A7S3CXN1</accession>
<dbReference type="EMBL" id="HBIB01001239">
    <property type="protein sequence ID" value="CAE0238690.1"/>
    <property type="molecule type" value="Transcribed_RNA"/>
</dbReference>
<reference evidence="3" key="1">
    <citation type="submission" date="2021-01" db="EMBL/GenBank/DDBJ databases">
        <authorList>
            <person name="Corre E."/>
            <person name="Pelletier E."/>
            <person name="Niang G."/>
            <person name="Scheremetjew M."/>
            <person name="Finn R."/>
            <person name="Kale V."/>
            <person name="Holt S."/>
            <person name="Cochrane G."/>
            <person name="Meng A."/>
            <person name="Brown T."/>
            <person name="Cohen L."/>
        </authorList>
    </citation>
    <scope>NUCLEOTIDE SEQUENCE</scope>
    <source>
        <strain evidence="3">NIES-2562</strain>
    </source>
</reference>
<feature type="region of interest" description="Disordered" evidence="1">
    <location>
        <begin position="204"/>
        <end position="315"/>
    </location>
</feature>
<protein>
    <recommendedName>
        <fullName evidence="2">EF-hand domain-containing protein</fullName>
    </recommendedName>
</protein>
<feature type="region of interest" description="Disordered" evidence="1">
    <location>
        <begin position="1"/>
        <end position="20"/>
    </location>
</feature>
<dbReference type="AlphaFoldDB" id="A0A7S3CXN1"/>
<feature type="compositionally biased region" description="Acidic residues" evidence="1">
    <location>
        <begin position="293"/>
        <end position="315"/>
    </location>
</feature>
<evidence type="ECO:0000313" key="3">
    <source>
        <dbReference type="EMBL" id="CAE0238690.1"/>
    </source>
</evidence>
<proteinExistence type="predicted"/>
<evidence type="ECO:0000256" key="1">
    <source>
        <dbReference type="SAM" id="MobiDB-lite"/>
    </source>
</evidence>
<feature type="domain" description="EF-hand" evidence="2">
    <location>
        <begin position="75"/>
        <end position="110"/>
    </location>
</feature>
<dbReference type="InterPro" id="IPR002048">
    <property type="entry name" value="EF_hand_dom"/>
</dbReference>
<gene>
    <name evidence="3" type="ORF">PBIL07802_LOCUS833</name>
</gene>
<feature type="compositionally biased region" description="Acidic residues" evidence="1">
    <location>
        <begin position="244"/>
        <end position="284"/>
    </location>
</feature>